<evidence type="ECO:0000313" key="3">
    <source>
        <dbReference type="Proteomes" id="UP000007813"/>
    </source>
</evidence>
<accession>J2ZC16</accession>
<feature type="transmembrane region" description="Helical" evidence="1">
    <location>
        <begin position="59"/>
        <end position="78"/>
    </location>
</feature>
<organism evidence="2 3">
    <name type="scientific">Halogranum salarium B-1</name>
    <dbReference type="NCBI Taxonomy" id="1210908"/>
    <lineage>
        <taxon>Archaea</taxon>
        <taxon>Methanobacteriati</taxon>
        <taxon>Methanobacteriota</taxon>
        <taxon>Stenosarchaea group</taxon>
        <taxon>Halobacteria</taxon>
        <taxon>Halobacteriales</taxon>
        <taxon>Haloferacaceae</taxon>
    </lineage>
</organism>
<gene>
    <name evidence="2" type="ORF">HSB1_36170</name>
</gene>
<dbReference type="EMBL" id="ALJD01000009">
    <property type="protein sequence ID" value="EJN58200.1"/>
    <property type="molecule type" value="Genomic_DNA"/>
</dbReference>
<keyword evidence="1" id="KW-0472">Membrane</keyword>
<protein>
    <recommendedName>
        <fullName evidence="4">Sterol desaturase</fullName>
    </recommendedName>
</protein>
<dbReference type="RefSeq" id="WP_009733006.1">
    <property type="nucleotide sequence ID" value="NZ_ALJD01000009.1"/>
</dbReference>
<sequence length="133" mass="13479">MSDASTPRLAGFIATTLAGALALSLPTGLGFAVVFAVTYGVGAWAFANRWDLWRSGNRWSGVLGGLVTFAALIGVQPLDIDPSIRLPVGLLVIGLGFASAGVAAEYAFRAVETGQSTAPTAPTAPACPDSDGQ</sequence>
<keyword evidence="1" id="KW-0812">Transmembrane</keyword>
<evidence type="ECO:0000313" key="2">
    <source>
        <dbReference type="EMBL" id="EJN58200.1"/>
    </source>
</evidence>
<dbReference type="Proteomes" id="UP000007813">
    <property type="component" value="Unassembled WGS sequence"/>
</dbReference>
<proteinExistence type="predicted"/>
<evidence type="ECO:0000256" key="1">
    <source>
        <dbReference type="SAM" id="Phobius"/>
    </source>
</evidence>
<keyword evidence="1" id="KW-1133">Transmembrane helix</keyword>
<reference evidence="2 3" key="1">
    <citation type="journal article" date="2012" name="J. Bacteriol.">
        <title>Draft Genome Sequence of the Extremely Halophilic Archaeon Halogranum salarium B-1T.</title>
        <authorList>
            <person name="Kim K.K."/>
            <person name="Lee K.C."/>
            <person name="Lee J.S."/>
        </authorList>
    </citation>
    <scope>NUCLEOTIDE SEQUENCE [LARGE SCALE GENOMIC DNA]</scope>
    <source>
        <strain evidence="2 3">B-1</strain>
    </source>
</reference>
<name>J2ZC16_9EURY</name>
<evidence type="ECO:0008006" key="4">
    <source>
        <dbReference type="Google" id="ProtNLM"/>
    </source>
</evidence>
<dbReference type="OrthoDB" id="385517at2157"/>
<dbReference type="AlphaFoldDB" id="J2ZC16"/>
<comment type="caution">
    <text evidence="2">The sequence shown here is derived from an EMBL/GenBank/DDBJ whole genome shotgun (WGS) entry which is preliminary data.</text>
</comment>
<feature type="transmembrane region" description="Helical" evidence="1">
    <location>
        <begin position="84"/>
        <end position="108"/>
    </location>
</feature>
<feature type="transmembrane region" description="Helical" evidence="1">
    <location>
        <begin position="32"/>
        <end position="47"/>
    </location>
</feature>